<dbReference type="InterPro" id="IPR001867">
    <property type="entry name" value="OmpR/PhoB-type_DNA-bd"/>
</dbReference>
<dbReference type="InterPro" id="IPR016032">
    <property type="entry name" value="Sig_transdc_resp-reg_C-effctor"/>
</dbReference>
<comment type="similarity">
    <text evidence="1">Belongs to the AfsR/DnrI/RedD regulatory family.</text>
</comment>
<feature type="domain" description="OmpR/PhoB-type" evidence="7">
    <location>
        <begin position="1"/>
        <end position="91"/>
    </location>
</feature>
<dbReference type="InterPro" id="IPR035992">
    <property type="entry name" value="Ricin_B-like_lectins"/>
</dbReference>
<dbReference type="Gene3D" id="2.80.10.50">
    <property type="match status" value="1"/>
</dbReference>
<dbReference type="PATRIC" id="fig|1156913.3.peg.4649"/>
<feature type="compositionally biased region" description="Polar residues" evidence="6">
    <location>
        <begin position="256"/>
        <end position="269"/>
    </location>
</feature>
<dbReference type="GO" id="GO:0000160">
    <property type="term" value="P:phosphorelay signal transduction system"/>
    <property type="evidence" value="ECO:0007669"/>
    <property type="project" value="InterPro"/>
</dbReference>
<name>R4SUV2_9PSEU</name>
<evidence type="ECO:0000313" key="8">
    <source>
        <dbReference type="EMBL" id="AGM07159.1"/>
    </source>
</evidence>
<evidence type="ECO:0000256" key="3">
    <source>
        <dbReference type="ARBA" id="ARBA00023125"/>
    </source>
</evidence>
<evidence type="ECO:0000256" key="5">
    <source>
        <dbReference type="PROSITE-ProRule" id="PRU01091"/>
    </source>
</evidence>
<dbReference type="AlphaFoldDB" id="R4SUV2"/>
<keyword evidence="9" id="KW-1185">Reference proteome</keyword>
<dbReference type="GO" id="GO:0006355">
    <property type="term" value="P:regulation of DNA-templated transcription"/>
    <property type="evidence" value="ECO:0007669"/>
    <property type="project" value="InterPro"/>
</dbReference>
<dbReference type="PROSITE" id="PS51755">
    <property type="entry name" value="OMPR_PHOB"/>
    <property type="match status" value="1"/>
</dbReference>
<dbReference type="HOGENOM" id="CLU_595350_0_0_11"/>
<evidence type="ECO:0000256" key="2">
    <source>
        <dbReference type="ARBA" id="ARBA00023015"/>
    </source>
</evidence>
<keyword evidence="4" id="KW-0804">Transcription</keyword>
<feature type="DNA-binding region" description="OmpR/PhoB-type" evidence="5">
    <location>
        <begin position="1"/>
        <end position="91"/>
    </location>
</feature>
<dbReference type="CDD" id="cd00161">
    <property type="entry name" value="beta-trefoil_Ricin-like"/>
    <property type="match status" value="1"/>
</dbReference>
<accession>R4SUV2</accession>
<dbReference type="InterPro" id="IPR011990">
    <property type="entry name" value="TPR-like_helical_dom_sf"/>
</dbReference>
<evidence type="ECO:0000313" key="9">
    <source>
        <dbReference type="Proteomes" id="UP000013968"/>
    </source>
</evidence>
<dbReference type="SUPFAM" id="SSF50370">
    <property type="entry name" value="Ricin B-like lectins"/>
    <property type="match status" value="1"/>
</dbReference>
<dbReference type="KEGG" id="aoi:AORI_4575"/>
<dbReference type="SMART" id="SM00862">
    <property type="entry name" value="Trans_reg_C"/>
    <property type="match status" value="1"/>
</dbReference>
<reference evidence="8 9" key="1">
    <citation type="journal article" date="2013" name="BMC Genomics">
        <title>ContigScape: a Cytoscape plugin facilitating microbial genome gap closing.</title>
        <authorList>
            <person name="Tang B."/>
            <person name="Wang Q."/>
            <person name="Yang M."/>
            <person name="Xie F."/>
            <person name="Zhu Y."/>
            <person name="Zhuo Y."/>
            <person name="Wang S."/>
            <person name="Gao H."/>
            <person name="Ding X."/>
            <person name="Zhang L."/>
            <person name="Zhao G."/>
            <person name="Zheng H."/>
        </authorList>
    </citation>
    <scope>NUCLEOTIDE SEQUENCE [LARGE SCALE GENOMIC DNA]</scope>
    <source>
        <strain evidence="8 9">HCCB10007</strain>
    </source>
</reference>
<dbReference type="Pfam" id="PF00486">
    <property type="entry name" value="Trans_reg_C"/>
    <property type="match status" value="1"/>
</dbReference>
<dbReference type="SMART" id="SM01043">
    <property type="entry name" value="BTAD"/>
    <property type="match status" value="1"/>
</dbReference>
<organism evidence="8 9">
    <name type="scientific">Amycolatopsis keratiniphila</name>
    <dbReference type="NCBI Taxonomy" id="129921"/>
    <lineage>
        <taxon>Bacteria</taxon>
        <taxon>Bacillati</taxon>
        <taxon>Actinomycetota</taxon>
        <taxon>Actinomycetes</taxon>
        <taxon>Pseudonocardiales</taxon>
        <taxon>Pseudonocardiaceae</taxon>
        <taxon>Amycolatopsis</taxon>
        <taxon>Amycolatopsis japonica group</taxon>
    </lineage>
</organism>
<dbReference type="GO" id="GO:0003677">
    <property type="term" value="F:DNA binding"/>
    <property type="evidence" value="ECO:0007669"/>
    <property type="project" value="UniProtKB-UniRule"/>
</dbReference>
<proteinExistence type="inferred from homology"/>
<gene>
    <name evidence="8" type="ORF">AORI_4575</name>
</gene>
<keyword evidence="2" id="KW-0805">Transcription regulation</keyword>
<dbReference type="InterPro" id="IPR036388">
    <property type="entry name" value="WH-like_DNA-bd_sf"/>
</dbReference>
<evidence type="ECO:0000256" key="6">
    <source>
        <dbReference type="SAM" id="MobiDB-lite"/>
    </source>
</evidence>
<sequence>MTLGVLGDVEVWVNGERVDIGHSRQRGVLGVLLVDANQAVSADRLIDRVWGEQPPHAARSALRTYLSHLRRALAPTGVTITRRGNGYVLSSAADTVDLHRFRELLRSARGQSEPRRALALAEDALALWRGEPLAELDTPWAQSLRRTLHQERFVAQLDRADWALQDGRHTDLLGDLTALAADHPLDERLTGLLMLASYRSGRQAAALRHYDRLRRQLAEELGADPSPPVRELHERILRADAGLLPPPATAPMPSRYATSTTRRNASPTPQKGRVPAWLAVLACAAGASMLIAADSPPDRVSTALHAAVSPETLPPAGGYRIKLAHSTLCLSEDPTDDSGRVYQRDCARAMPTMALRLVRDDVYRILTHHPRFGGGCMGVPKASVEAGAAVYDGFCDTGAAEDFQLVPSESTSTGFRLRAVHSNLCLGVLDVSMADWAPVFQLPCDSSGAGQTFTFEPRT</sequence>
<dbReference type="SUPFAM" id="SSF46894">
    <property type="entry name" value="C-terminal effector domain of the bipartite response regulators"/>
    <property type="match status" value="1"/>
</dbReference>
<feature type="region of interest" description="Disordered" evidence="6">
    <location>
        <begin position="243"/>
        <end position="271"/>
    </location>
</feature>
<dbReference type="PANTHER" id="PTHR35807">
    <property type="entry name" value="TRANSCRIPTIONAL REGULATOR REDD-RELATED"/>
    <property type="match status" value="1"/>
</dbReference>
<dbReference type="CDD" id="cd00383">
    <property type="entry name" value="trans_reg_C"/>
    <property type="match status" value="1"/>
</dbReference>
<dbReference type="Proteomes" id="UP000013968">
    <property type="component" value="Chromosome"/>
</dbReference>
<dbReference type="InterPro" id="IPR005158">
    <property type="entry name" value="BTAD"/>
</dbReference>
<dbReference type="Pfam" id="PF03704">
    <property type="entry name" value="BTAD"/>
    <property type="match status" value="1"/>
</dbReference>
<dbReference type="EMBL" id="CP003410">
    <property type="protein sequence ID" value="AGM07159.1"/>
    <property type="molecule type" value="Genomic_DNA"/>
</dbReference>
<dbReference type="Gene3D" id="1.25.40.10">
    <property type="entry name" value="Tetratricopeptide repeat domain"/>
    <property type="match status" value="1"/>
</dbReference>
<dbReference type="CDD" id="cd15831">
    <property type="entry name" value="BTAD"/>
    <property type="match status" value="1"/>
</dbReference>
<keyword evidence="3 5" id="KW-0238">DNA-binding</keyword>
<dbReference type="PANTHER" id="PTHR35807:SF1">
    <property type="entry name" value="TRANSCRIPTIONAL REGULATOR REDD"/>
    <property type="match status" value="1"/>
</dbReference>
<dbReference type="SUPFAM" id="SSF48452">
    <property type="entry name" value="TPR-like"/>
    <property type="match status" value="1"/>
</dbReference>
<evidence type="ECO:0000256" key="4">
    <source>
        <dbReference type="ARBA" id="ARBA00023163"/>
    </source>
</evidence>
<dbReference type="InterPro" id="IPR051677">
    <property type="entry name" value="AfsR-DnrI-RedD_regulator"/>
</dbReference>
<dbReference type="Gene3D" id="1.10.10.10">
    <property type="entry name" value="Winged helix-like DNA-binding domain superfamily/Winged helix DNA-binding domain"/>
    <property type="match status" value="1"/>
</dbReference>
<evidence type="ECO:0000256" key="1">
    <source>
        <dbReference type="ARBA" id="ARBA00005820"/>
    </source>
</evidence>
<protein>
    <submittedName>
        <fullName evidence="8">Transcriptional regulator</fullName>
    </submittedName>
</protein>
<evidence type="ECO:0000259" key="7">
    <source>
        <dbReference type="PROSITE" id="PS51755"/>
    </source>
</evidence>